<keyword evidence="1" id="KW-0175">Coiled coil</keyword>
<dbReference type="RefSeq" id="WP_255392337.1">
    <property type="nucleotide sequence ID" value="NZ_CP101510.1"/>
</dbReference>
<dbReference type="Proteomes" id="UP001057998">
    <property type="component" value="Chromosome 3"/>
</dbReference>
<evidence type="ECO:0000256" key="1">
    <source>
        <dbReference type="SAM" id="Coils"/>
    </source>
</evidence>
<keyword evidence="3" id="KW-1185">Reference proteome</keyword>
<dbReference type="EMBL" id="CP101510">
    <property type="protein sequence ID" value="UTV30972.1"/>
    <property type="molecule type" value="Genomic_DNA"/>
</dbReference>
<accession>A0ABY5GR14</accession>
<reference evidence="2" key="1">
    <citation type="submission" date="2022-07" db="EMBL/GenBank/DDBJ databases">
        <title>Genome sequencing of Photobacterium atrarenae GJH2-4.</title>
        <authorList>
            <person name="Park S.-J."/>
        </authorList>
    </citation>
    <scope>NUCLEOTIDE SEQUENCE</scope>
    <source>
        <strain evidence="2">GJH2-4</strain>
    </source>
</reference>
<proteinExistence type="predicted"/>
<name>A0ABY5GR14_9GAMM</name>
<gene>
    <name evidence="2" type="ORF">NNL38_24490</name>
</gene>
<evidence type="ECO:0000313" key="2">
    <source>
        <dbReference type="EMBL" id="UTV30972.1"/>
    </source>
</evidence>
<feature type="coiled-coil region" evidence="1">
    <location>
        <begin position="48"/>
        <end position="75"/>
    </location>
</feature>
<evidence type="ECO:0000313" key="3">
    <source>
        <dbReference type="Proteomes" id="UP001057998"/>
    </source>
</evidence>
<protein>
    <submittedName>
        <fullName evidence="2">Uncharacterized protein</fullName>
    </submittedName>
</protein>
<organism evidence="2 3">
    <name type="scientific">Photobacterium atrarenae</name>
    <dbReference type="NCBI Taxonomy" id="865757"/>
    <lineage>
        <taxon>Bacteria</taxon>
        <taxon>Pseudomonadati</taxon>
        <taxon>Pseudomonadota</taxon>
        <taxon>Gammaproteobacteria</taxon>
        <taxon>Vibrionales</taxon>
        <taxon>Vibrionaceae</taxon>
        <taxon>Photobacterium</taxon>
    </lineage>
</organism>
<sequence>MTKKTTPNVGIEQLSKEIELSNLKLKLPKQTPLPEKIDDLPNFVATESKHLMAAAKGLKKQLDELKKTLSKEYKVEYPLRYEFVVVSEQRLPRIKWHRVIARKGWYPELETKEVSNGVLRRFSNTMDWEIPLYLHLLDELDHLENRVKPIKNLSSQVRKTMRAIEKLHI</sequence>